<evidence type="ECO:0008006" key="3">
    <source>
        <dbReference type="Google" id="ProtNLM"/>
    </source>
</evidence>
<dbReference type="EMBL" id="MFAM01000017">
    <property type="protein sequence ID" value="OGD79555.1"/>
    <property type="molecule type" value="Genomic_DNA"/>
</dbReference>
<comment type="caution">
    <text evidence="1">The sequence shown here is derived from an EMBL/GenBank/DDBJ whole genome shotgun (WGS) entry which is preliminary data.</text>
</comment>
<gene>
    <name evidence="1" type="ORF">A2368_02340</name>
</gene>
<sequence length="212" mass="23185">MLRRLIFAVVLVVSLLGPPLLSTEAGGSGNAGIWLETWDSEVVDYCADTRYYVTPLNEPFVFSVMPGGIVFQVEYLFSTGPAVILGRAANGSLIYSQVIPDWIQLIEAVPSGTNAYRVTSTFWRTDGSCVISNQAWWTYGTSADICSVWAFRDGNRRNGPGTQNTVVGNLSRTQWMQAIGQGLAPDGVLWYWLIDGSWVSSRIALGVGNCNF</sequence>
<dbReference type="Proteomes" id="UP000176682">
    <property type="component" value="Unassembled WGS sequence"/>
</dbReference>
<protein>
    <recommendedName>
        <fullName evidence="3">SH3b domain-containing protein</fullName>
    </recommendedName>
</protein>
<evidence type="ECO:0000313" key="1">
    <source>
        <dbReference type="EMBL" id="OGD79555.1"/>
    </source>
</evidence>
<organism evidence="1 2">
    <name type="scientific">Candidatus Collierbacteria bacterium RIFOXYB1_FULL_49_13</name>
    <dbReference type="NCBI Taxonomy" id="1817728"/>
    <lineage>
        <taxon>Bacteria</taxon>
        <taxon>Candidatus Collieribacteriota</taxon>
    </lineage>
</organism>
<evidence type="ECO:0000313" key="2">
    <source>
        <dbReference type="Proteomes" id="UP000176682"/>
    </source>
</evidence>
<dbReference type="AlphaFoldDB" id="A0A1F5FIT8"/>
<proteinExistence type="predicted"/>
<reference evidence="1 2" key="1">
    <citation type="journal article" date="2016" name="Nat. Commun.">
        <title>Thousands of microbial genomes shed light on interconnected biogeochemical processes in an aquifer system.</title>
        <authorList>
            <person name="Anantharaman K."/>
            <person name="Brown C.T."/>
            <person name="Hug L.A."/>
            <person name="Sharon I."/>
            <person name="Castelle C.J."/>
            <person name="Probst A.J."/>
            <person name="Thomas B.C."/>
            <person name="Singh A."/>
            <person name="Wilkins M.J."/>
            <person name="Karaoz U."/>
            <person name="Brodie E.L."/>
            <person name="Williams K.H."/>
            <person name="Hubbard S.S."/>
            <person name="Banfield J.F."/>
        </authorList>
    </citation>
    <scope>NUCLEOTIDE SEQUENCE [LARGE SCALE GENOMIC DNA]</scope>
</reference>
<name>A0A1F5FIT8_9BACT</name>
<accession>A0A1F5FIT8</accession>